<dbReference type="AlphaFoldDB" id="A0A329RZ47"/>
<protein>
    <submittedName>
        <fullName evidence="3">Uncharacterized protein</fullName>
    </submittedName>
</protein>
<evidence type="ECO:0000313" key="3">
    <source>
        <dbReference type="EMBL" id="RAW29977.1"/>
    </source>
</evidence>
<sequence>MDGNPSMSNTKVFATHFARADCPYLSDPDDDATDVATATDSIAKGEGLAEQGKKLIVDEKLAVGLLPIEDGVSVERKRKRSDVVEAHEWDPEGAYDGAFAGDTADLDDSRDEDYMPVDGRTAKMKYNQSASKVKEQLKMPKGSRHKSALRQSGATNTDTDALQGSLPKPVEMSEDVPAIQQSLNLIPEVCTD</sequence>
<keyword evidence="4" id="KW-1185">Reference proteome</keyword>
<reference evidence="2" key="2">
    <citation type="submission" date="2018-10" db="EMBL/GenBank/DDBJ databases">
        <title>Effector identification in a new, highly contiguous assembly of the strawberry crown rot pathogen Phytophthora cactorum.</title>
        <authorList>
            <person name="Armitage A.D."/>
            <person name="Nellist C.F."/>
            <person name="Bates H."/>
            <person name="Vickerstaff R.J."/>
            <person name="Harrison R.J."/>
        </authorList>
    </citation>
    <scope>NUCLEOTIDE SEQUENCE</scope>
    <source>
        <strain evidence="2">15-7</strain>
    </source>
</reference>
<comment type="caution">
    <text evidence="3">The sequence shown here is derived from an EMBL/GenBank/DDBJ whole genome shotgun (WGS) entry which is preliminary data.</text>
</comment>
<dbReference type="VEuPathDB" id="FungiDB:PC110_g13666"/>
<evidence type="ECO:0000313" key="2">
    <source>
        <dbReference type="EMBL" id="KAG2834566.1"/>
    </source>
</evidence>
<feature type="region of interest" description="Disordered" evidence="1">
    <location>
        <begin position="125"/>
        <end position="176"/>
    </location>
</feature>
<reference evidence="3 4" key="1">
    <citation type="submission" date="2018-01" db="EMBL/GenBank/DDBJ databases">
        <title>Draft genome of the strawberry crown rot pathogen Phytophthora cactorum.</title>
        <authorList>
            <person name="Armitage A.D."/>
            <person name="Lysoe E."/>
            <person name="Nellist C.F."/>
            <person name="Harrison R.J."/>
            <person name="Brurberg M.B."/>
        </authorList>
    </citation>
    <scope>NUCLEOTIDE SEQUENCE [LARGE SCALE GENOMIC DNA]</scope>
    <source>
        <strain evidence="3 4">10300</strain>
    </source>
</reference>
<feature type="compositionally biased region" description="Polar residues" evidence="1">
    <location>
        <begin position="149"/>
        <end position="162"/>
    </location>
</feature>
<dbReference type="Proteomes" id="UP000251314">
    <property type="component" value="Unassembled WGS sequence"/>
</dbReference>
<dbReference type="EMBL" id="MJFZ01000396">
    <property type="protein sequence ID" value="RAW29977.1"/>
    <property type="molecule type" value="Genomic_DNA"/>
</dbReference>
<gene>
    <name evidence="3" type="ORF">PC110_g13666</name>
    <name evidence="2" type="ORF">PC113_g20372</name>
</gene>
<feature type="region of interest" description="Disordered" evidence="1">
    <location>
        <begin position="93"/>
        <end position="112"/>
    </location>
</feature>
<accession>A0A329RZ47</accession>
<evidence type="ECO:0000256" key="1">
    <source>
        <dbReference type="SAM" id="MobiDB-lite"/>
    </source>
</evidence>
<organism evidence="3 4">
    <name type="scientific">Phytophthora cactorum</name>
    <dbReference type="NCBI Taxonomy" id="29920"/>
    <lineage>
        <taxon>Eukaryota</taxon>
        <taxon>Sar</taxon>
        <taxon>Stramenopiles</taxon>
        <taxon>Oomycota</taxon>
        <taxon>Peronosporomycetes</taxon>
        <taxon>Peronosporales</taxon>
        <taxon>Peronosporaceae</taxon>
        <taxon>Phytophthora</taxon>
    </lineage>
</organism>
<proteinExistence type="predicted"/>
<dbReference type="EMBL" id="RCMG01001164">
    <property type="protein sequence ID" value="KAG2834566.1"/>
    <property type="molecule type" value="Genomic_DNA"/>
</dbReference>
<evidence type="ECO:0000313" key="4">
    <source>
        <dbReference type="Proteomes" id="UP000251314"/>
    </source>
</evidence>
<name>A0A329RZ47_9STRA</name>
<dbReference type="Proteomes" id="UP000735874">
    <property type="component" value="Unassembled WGS sequence"/>
</dbReference>
<dbReference type="OrthoDB" id="10284266at2759"/>